<evidence type="ECO:0000313" key="9">
    <source>
        <dbReference type="EMBL" id="RMZ66292.1"/>
    </source>
</evidence>
<dbReference type="SUPFAM" id="SSF48264">
    <property type="entry name" value="Cytochrome P450"/>
    <property type="match status" value="1"/>
</dbReference>
<dbReference type="CDD" id="cd11041">
    <property type="entry name" value="CYP503A1-like"/>
    <property type="match status" value="1"/>
</dbReference>
<dbReference type="Pfam" id="PF00067">
    <property type="entry name" value="p450"/>
    <property type="match status" value="1"/>
</dbReference>
<sequence length="547" mass="63140">MPNRSADTKSPNMVVLTLFESLDPLRHVLPLTCTGLVIIVALYLSWHHSPKPVPNIPIHSYDREEYFRRGYELVQEGQKKYPSCFQLRTATGWKVLVPIRFVEELRKNPSLSFARGNDKDAFIEYPGFEAMEAACHDDYFMQEVVRVKLTQTLNLLYSSVIDESAVAMSEVLREDKTWRTLRIKDDINHIVARVTSRVFLGSDLCRDQKWLDIVVNHTKAVFMAQKRMRQTPPALRPLIHYFLPETKLLRQQLHAARALISPELAKRRADVEEALRHGKIPKESADAISWMVEVSQAQGRKIDVAVHVVSLSMTAIQTTSEVMTNCILQLCETPSVVDDLRAEMISHLKEGGWTKYTLYKMRFLDSFIREVMRHHDFLRVTSWRGCTEDVVLSDGTLLPKGSCIYFDDSKVVDPEHYPDPEKFDPTRSMKKREQPGQEERYAPRSRLDTQLTRGTAINSCRYKRTTWLLVTAYMRVLVVSSLIWSSRLKVMLCNFLLKYDVRLVPGEKRPADILFEVQRMVPPDVRVQIKVRDVAPEVDLYSPMLST</sequence>
<evidence type="ECO:0000256" key="1">
    <source>
        <dbReference type="ARBA" id="ARBA00001971"/>
    </source>
</evidence>
<proteinExistence type="inferred from homology"/>
<keyword evidence="10" id="KW-1185">Reference proteome</keyword>
<evidence type="ECO:0000256" key="8">
    <source>
        <dbReference type="SAM" id="MobiDB-lite"/>
    </source>
</evidence>
<dbReference type="Gene3D" id="1.10.630.10">
    <property type="entry name" value="Cytochrome P450"/>
    <property type="match status" value="1"/>
</dbReference>
<dbReference type="EMBL" id="KE747806">
    <property type="protein sequence ID" value="RMZ66292.1"/>
    <property type="molecule type" value="Genomic_DNA"/>
</dbReference>
<evidence type="ECO:0000256" key="5">
    <source>
        <dbReference type="ARBA" id="ARBA00023002"/>
    </source>
</evidence>
<dbReference type="Proteomes" id="UP000265663">
    <property type="component" value="Unassembled WGS sequence"/>
</dbReference>
<keyword evidence="7" id="KW-0503">Monooxygenase</keyword>
<dbReference type="OrthoDB" id="1844152at2759"/>
<accession>A0A3M7LVY0</accession>
<keyword evidence="5" id="KW-0560">Oxidoreductase</keyword>
<dbReference type="AlphaFoldDB" id="A0A3M7LVY0"/>
<comment type="cofactor">
    <cofactor evidence="1">
        <name>heme</name>
        <dbReference type="ChEBI" id="CHEBI:30413"/>
    </cofactor>
</comment>
<dbReference type="GO" id="GO:0020037">
    <property type="term" value="F:heme binding"/>
    <property type="evidence" value="ECO:0007669"/>
    <property type="project" value="InterPro"/>
</dbReference>
<dbReference type="GO" id="GO:0004497">
    <property type="term" value="F:monooxygenase activity"/>
    <property type="evidence" value="ECO:0007669"/>
    <property type="project" value="UniProtKB-KW"/>
</dbReference>
<evidence type="ECO:0000313" key="10">
    <source>
        <dbReference type="Proteomes" id="UP000265663"/>
    </source>
</evidence>
<comment type="similarity">
    <text evidence="2">Belongs to the cytochrome P450 family.</text>
</comment>
<evidence type="ECO:0000256" key="6">
    <source>
        <dbReference type="ARBA" id="ARBA00023004"/>
    </source>
</evidence>
<dbReference type="GO" id="GO:0016705">
    <property type="term" value="F:oxidoreductase activity, acting on paired donors, with incorporation or reduction of molecular oxygen"/>
    <property type="evidence" value="ECO:0007669"/>
    <property type="project" value="InterPro"/>
</dbReference>
<evidence type="ECO:0000256" key="4">
    <source>
        <dbReference type="ARBA" id="ARBA00022723"/>
    </source>
</evidence>
<keyword evidence="6" id="KW-0408">Iron</keyword>
<evidence type="ECO:0000256" key="3">
    <source>
        <dbReference type="ARBA" id="ARBA00022617"/>
    </source>
</evidence>
<organism evidence="9 10">
    <name type="scientific">Pyrenophora seminiperda CCB06</name>
    <dbReference type="NCBI Taxonomy" id="1302712"/>
    <lineage>
        <taxon>Eukaryota</taxon>
        <taxon>Fungi</taxon>
        <taxon>Dikarya</taxon>
        <taxon>Ascomycota</taxon>
        <taxon>Pezizomycotina</taxon>
        <taxon>Dothideomycetes</taxon>
        <taxon>Pleosporomycetidae</taxon>
        <taxon>Pleosporales</taxon>
        <taxon>Pleosporineae</taxon>
        <taxon>Pleosporaceae</taxon>
        <taxon>Pyrenophora</taxon>
    </lineage>
</organism>
<reference evidence="9 10" key="1">
    <citation type="journal article" date="2014" name="PLoS ONE">
        <title>De novo Genome Assembly of the Fungal Plant Pathogen Pyrenophora semeniperda.</title>
        <authorList>
            <person name="Soliai M.M."/>
            <person name="Meyer S.E."/>
            <person name="Udall J.A."/>
            <person name="Elzinga D.E."/>
            <person name="Hermansen R.A."/>
            <person name="Bodily P.M."/>
            <person name="Hart A.A."/>
            <person name="Coleman C.E."/>
        </authorList>
    </citation>
    <scope>NUCLEOTIDE SEQUENCE [LARGE SCALE GENOMIC DNA]</scope>
    <source>
        <strain evidence="9 10">CCB06</strain>
        <tissue evidence="9">Mycelium</tissue>
    </source>
</reference>
<evidence type="ECO:0000256" key="2">
    <source>
        <dbReference type="ARBA" id="ARBA00010617"/>
    </source>
</evidence>
<dbReference type="InterPro" id="IPR001128">
    <property type="entry name" value="Cyt_P450"/>
</dbReference>
<keyword evidence="4" id="KW-0479">Metal-binding</keyword>
<name>A0A3M7LVY0_9PLEO</name>
<dbReference type="PANTHER" id="PTHR46206">
    <property type="entry name" value="CYTOCHROME P450"/>
    <property type="match status" value="1"/>
</dbReference>
<gene>
    <name evidence="9" type="ORF">GMOD_00005382</name>
</gene>
<evidence type="ECO:0000256" key="7">
    <source>
        <dbReference type="ARBA" id="ARBA00023033"/>
    </source>
</evidence>
<dbReference type="InterPro" id="IPR036396">
    <property type="entry name" value="Cyt_P450_sf"/>
</dbReference>
<dbReference type="PANTHER" id="PTHR46206:SF2">
    <property type="entry name" value="CYTOCHROME P450 MONOOXYGENASE AUSG-RELATED"/>
    <property type="match status" value="1"/>
</dbReference>
<feature type="region of interest" description="Disordered" evidence="8">
    <location>
        <begin position="416"/>
        <end position="444"/>
    </location>
</feature>
<protein>
    <submittedName>
        <fullName evidence="9">Cytochrome P450</fullName>
    </submittedName>
</protein>
<keyword evidence="3" id="KW-0349">Heme</keyword>
<dbReference type="GO" id="GO:0005506">
    <property type="term" value="F:iron ion binding"/>
    <property type="evidence" value="ECO:0007669"/>
    <property type="project" value="InterPro"/>
</dbReference>